<feature type="non-terminal residue" evidence="1">
    <location>
        <position position="1"/>
    </location>
</feature>
<comment type="caution">
    <text evidence="1">The sequence shown here is derived from an EMBL/GenBank/DDBJ whole genome shotgun (WGS) entry which is preliminary data.</text>
</comment>
<accession>A0ABN9UV80</accession>
<dbReference type="Proteomes" id="UP001189429">
    <property type="component" value="Unassembled WGS sequence"/>
</dbReference>
<dbReference type="EMBL" id="CAUYUJ010016238">
    <property type="protein sequence ID" value="CAK0863235.1"/>
    <property type="molecule type" value="Genomic_DNA"/>
</dbReference>
<evidence type="ECO:0000313" key="2">
    <source>
        <dbReference type="Proteomes" id="UP001189429"/>
    </source>
</evidence>
<keyword evidence="2" id="KW-1185">Reference proteome</keyword>
<name>A0ABN9UV80_9DINO</name>
<proteinExistence type="predicted"/>
<sequence>EVAQMKNDKDVNVGEHWAIAEGVIGGDAKDVIQTDVVASSCNSIDMEYSLVGLTKAEFKSHFGKTPEECDIKLRDLPRPNGSMFKGVLMRNPMAPWVTCTVKSTRGASSKRLELEGSQQKFEQQAVQISKLKINEMEKDKLVTAMRNCTVTQEGILAKLVQMGAPIHDRVVGALAGNARQAAPRNETPQDLVARKKASLPIEQMLASKKSHGTQIRFANAALKIVKDKGLTALHDELKDHIQLAVAAHWFCENSLRSTEWTEIVKRTGVLHENEVDFPSAFKEELHDRKTQEIIKNDKIDVIECTAVLAVAKAAKLLSDFYVSVGHYIDGGSDKCGDLIEFSGKAQSSLTADLDNLPEEMDAVASELEFVHKCFRMMGDGDVDCLESIVELNNINVKDNKRECSSKRAFAKSVRKSPFWCARLKDVIKYKDGIEKHVPNMKAVKKFAYKGQDLPDDFFAATAQQAFDEATVLREIRYQVPSWMINDFLDAVDENIKNMHKIWWTTRGHAGATSDELSHWSRVVSVAQLALPTSSSTWAAMWADIKAASERTDKANALKRLTAIIQEDLTGDPMPEKDVDAMDEALTFLLSKSSCGDGSDLPGLSDEQSRAVLRSTTGHCMTHANTFKPREQRQLKIASFVCRLVDVFGDLGKISAGEAKLMKEWTDSLHNTINEYFQMGATTKERIQKDVDCKAFRAAFQAVERSDELYKNTTKDEKNALVSEALGIKAHLLDDKDSVITSSHQPVLSALASLKTMYKGGGDGTSWAGGFNGKTKAALLKHADATLMEFNGDEPKTRNDALKSHFEHYGATLNTFKTPMPADDAKAVTDAITIAERTMQEAICIHALKGETGSEVGRRRKMKPLFQKLETFEGANEVLLSVMSAALGAQPKAK</sequence>
<organism evidence="1 2">
    <name type="scientific">Prorocentrum cordatum</name>
    <dbReference type="NCBI Taxonomy" id="2364126"/>
    <lineage>
        <taxon>Eukaryota</taxon>
        <taxon>Sar</taxon>
        <taxon>Alveolata</taxon>
        <taxon>Dinophyceae</taxon>
        <taxon>Prorocentrales</taxon>
        <taxon>Prorocentraceae</taxon>
        <taxon>Prorocentrum</taxon>
    </lineage>
</organism>
<reference evidence="1" key="1">
    <citation type="submission" date="2023-10" db="EMBL/GenBank/DDBJ databases">
        <authorList>
            <person name="Chen Y."/>
            <person name="Shah S."/>
            <person name="Dougan E. K."/>
            <person name="Thang M."/>
            <person name="Chan C."/>
        </authorList>
    </citation>
    <scope>NUCLEOTIDE SEQUENCE [LARGE SCALE GENOMIC DNA]</scope>
</reference>
<feature type="non-terminal residue" evidence="1">
    <location>
        <position position="893"/>
    </location>
</feature>
<evidence type="ECO:0000313" key="1">
    <source>
        <dbReference type="EMBL" id="CAK0863235.1"/>
    </source>
</evidence>
<protein>
    <recommendedName>
        <fullName evidence="3">Nuclear pore complex protein Nup85</fullName>
    </recommendedName>
</protein>
<gene>
    <name evidence="1" type="ORF">PCOR1329_LOCUS51431</name>
</gene>
<evidence type="ECO:0008006" key="3">
    <source>
        <dbReference type="Google" id="ProtNLM"/>
    </source>
</evidence>